<dbReference type="AlphaFoldDB" id="A0A444YI64"/>
<feature type="region of interest" description="Disordered" evidence="1">
    <location>
        <begin position="127"/>
        <end position="185"/>
    </location>
</feature>
<feature type="compositionally biased region" description="Pro residues" evidence="1">
    <location>
        <begin position="127"/>
        <end position="166"/>
    </location>
</feature>
<accession>A0A444YI64</accession>
<feature type="compositionally biased region" description="Basic residues" evidence="1">
    <location>
        <begin position="176"/>
        <end position="185"/>
    </location>
</feature>
<gene>
    <name evidence="2" type="ORF">Ahy_B06g080509</name>
</gene>
<feature type="compositionally biased region" description="Acidic residues" evidence="1">
    <location>
        <begin position="1"/>
        <end position="16"/>
    </location>
</feature>
<evidence type="ECO:0000313" key="2">
    <source>
        <dbReference type="EMBL" id="RYR01622.1"/>
    </source>
</evidence>
<feature type="compositionally biased region" description="Basic and acidic residues" evidence="1">
    <location>
        <begin position="20"/>
        <end position="32"/>
    </location>
</feature>
<dbReference type="EMBL" id="SDMP01000016">
    <property type="protein sequence ID" value="RYR01622.1"/>
    <property type="molecule type" value="Genomic_DNA"/>
</dbReference>
<evidence type="ECO:0000256" key="1">
    <source>
        <dbReference type="SAM" id="MobiDB-lite"/>
    </source>
</evidence>
<sequence>MEDSQEIEEQVQEEVISDNGTEKKQETRDEMLSQHRPVCSLCLKIIPTRSKKESKNVVSCSGSSKVNAVLEFVLELQICGGDFICVLDPQWIYWHYSKSDNDGLSEHQAALMKKTYDYVEKAESFPLPPPLPLSPSPPSPALPPPEPPPKSLPPPKPRPPLSPPPHRPCHPTTTIAKHRQPQHPHPLCRHQLVQHSHPLVVRSRFLPVISDTANPSTLNPLITTDHFLTASNRDPETAADMEA</sequence>
<reference evidence="2 3" key="1">
    <citation type="submission" date="2019-01" db="EMBL/GenBank/DDBJ databases">
        <title>Sequencing of cultivated peanut Arachis hypogaea provides insights into genome evolution and oil improvement.</title>
        <authorList>
            <person name="Chen X."/>
        </authorList>
    </citation>
    <scope>NUCLEOTIDE SEQUENCE [LARGE SCALE GENOMIC DNA]</scope>
    <source>
        <strain evidence="3">cv. Fuhuasheng</strain>
        <tissue evidence="2">Leaves</tissue>
    </source>
</reference>
<proteinExistence type="predicted"/>
<protein>
    <submittedName>
        <fullName evidence="2">Uncharacterized protein</fullName>
    </submittedName>
</protein>
<feature type="region of interest" description="Disordered" evidence="1">
    <location>
        <begin position="1"/>
        <end position="32"/>
    </location>
</feature>
<dbReference type="Proteomes" id="UP000289738">
    <property type="component" value="Chromosome B06"/>
</dbReference>
<keyword evidence="3" id="KW-1185">Reference proteome</keyword>
<comment type="caution">
    <text evidence="2">The sequence shown here is derived from an EMBL/GenBank/DDBJ whole genome shotgun (WGS) entry which is preliminary data.</text>
</comment>
<organism evidence="2 3">
    <name type="scientific">Arachis hypogaea</name>
    <name type="common">Peanut</name>
    <dbReference type="NCBI Taxonomy" id="3818"/>
    <lineage>
        <taxon>Eukaryota</taxon>
        <taxon>Viridiplantae</taxon>
        <taxon>Streptophyta</taxon>
        <taxon>Embryophyta</taxon>
        <taxon>Tracheophyta</taxon>
        <taxon>Spermatophyta</taxon>
        <taxon>Magnoliopsida</taxon>
        <taxon>eudicotyledons</taxon>
        <taxon>Gunneridae</taxon>
        <taxon>Pentapetalae</taxon>
        <taxon>rosids</taxon>
        <taxon>fabids</taxon>
        <taxon>Fabales</taxon>
        <taxon>Fabaceae</taxon>
        <taxon>Papilionoideae</taxon>
        <taxon>50 kb inversion clade</taxon>
        <taxon>dalbergioids sensu lato</taxon>
        <taxon>Dalbergieae</taxon>
        <taxon>Pterocarpus clade</taxon>
        <taxon>Arachis</taxon>
    </lineage>
</organism>
<name>A0A444YI64_ARAHY</name>
<evidence type="ECO:0000313" key="3">
    <source>
        <dbReference type="Proteomes" id="UP000289738"/>
    </source>
</evidence>